<dbReference type="InterPro" id="IPR005828">
    <property type="entry name" value="MFS_sugar_transport-like"/>
</dbReference>
<comment type="subcellular location">
    <subcellularLocation>
        <location evidence="1">Cell membrane</location>
        <topology evidence="1">Multi-pass membrane protein</topology>
    </subcellularLocation>
</comment>
<evidence type="ECO:0000256" key="3">
    <source>
        <dbReference type="ARBA" id="ARBA00022475"/>
    </source>
</evidence>
<dbReference type="GO" id="GO:1990539">
    <property type="term" value="P:fructose import across plasma membrane"/>
    <property type="evidence" value="ECO:0007669"/>
    <property type="project" value="UniProtKB-ARBA"/>
</dbReference>
<accession>A0A9N9W601</accession>
<feature type="transmembrane region" description="Helical" evidence="9">
    <location>
        <begin position="471"/>
        <end position="494"/>
    </location>
</feature>
<keyword evidence="12" id="KW-1185">Reference proteome</keyword>
<feature type="transmembrane region" description="Helical" evidence="9">
    <location>
        <begin position="193"/>
        <end position="217"/>
    </location>
</feature>
<dbReference type="InterPro" id="IPR036259">
    <property type="entry name" value="MFS_trans_sf"/>
</dbReference>
<reference evidence="11" key="2">
    <citation type="submission" date="2022-10" db="EMBL/GenBank/DDBJ databases">
        <authorList>
            <consortium name="ENA_rothamsted_submissions"/>
            <consortium name="culmorum"/>
            <person name="King R."/>
        </authorList>
    </citation>
    <scope>NUCLEOTIDE SEQUENCE</scope>
</reference>
<dbReference type="InterPro" id="IPR020846">
    <property type="entry name" value="MFS_dom"/>
</dbReference>
<dbReference type="PANTHER" id="PTHR23503">
    <property type="entry name" value="SOLUTE CARRIER FAMILY 2"/>
    <property type="match status" value="1"/>
</dbReference>
<evidence type="ECO:0000256" key="9">
    <source>
        <dbReference type="SAM" id="Phobius"/>
    </source>
</evidence>
<protein>
    <recommendedName>
        <fullName evidence="10">Major facilitator superfamily (MFS) profile domain-containing protein</fullName>
    </recommendedName>
</protein>
<feature type="transmembrane region" description="Helical" evidence="9">
    <location>
        <begin position="100"/>
        <end position="121"/>
    </location>
</feature>
<dbReference type="PROSITE" id="PS00216">
    <property type="entry name" value="SUGAR_TRANSPORT_1"/>
    <property type="match status" value="1"/>
</dbReference>
<keyword evidence="7" id="KW-0325">Glycoprotein</keyword>
<dbReference type="GO" id="GO:0005886">
    <property type="term" value="C:plasma membrane"/>
    <property type="evidence" value="ECO:0007669"/>
    <property type="project" value="UniProtKB-SubCell"/>
</dbReference>
<evidence type="ECO:0000259" key="10">
    <source>
        <dbReference type="PROSITE" id="PS50850"/>
    </source>
</evidence>
<keyword evidence="6 9" id="KW-0472">Membrane</keyword>
<feature type="domain" description="Major facilitator superfamily (MFS) profile" evidence="10">
    <location>
        <begin position="52"/>
        <end position="498"/>
    </location>
</feature>
<dbReference type="InterPro" id="IPR045263">
    <property type="entry name" value="GLUT"/>
</dbReference>
<proteinExistence type="inferred from homology"/>
<evidence type="ECO:0000256" key="6">
    <source>
        <dbReference type="ARBA" id="ARBA00023136"/>
    </source>
</evidence>
<dbReference type="GO" id="GO:0005353">
    <property type="term" value="F:fructose transmembrane transporter activity"/>
    <property type="evidence" value="ECO:0007669"/>
    <property type="project" value="UniProtKB-ARBA"/>
</dbReference>
<organism evidence="11 12">
    <name type="scientific">Diatraea saccharalis</name>
    <name type="common">sugarcane borer</name>
    <dbReference type="NCBI Taxonomy" id="40085"/>
    <lineage>
        <taxon>Eukaryota</taxon>
        <taxon>Metazoa</taxon>
        <taxon>Ecdysozoa</taxon>
        <taxon>Arthropoda</taxon>
        <taxon>Hexapoda</taxon>
        <taxon>Insecta</taxon>
        <taxon>Pterygota</taxon>
        <taxon>Neoptera</taxon>
        <taxon>Endopterygota</taxon>
        <taxon>Lepidoptera</taxon>
        <taxon>Glossata</taxon>
        <taxon>Ditrysia</taxon>
        <taxon>Pyraloidea</taxon>
        <taxon>Crambidae</taxon>
        <taxon>Crambinae</taxon>
        <taxon>Diatraea</taxon>
    </lineage>
</organism>
<dbReference type="OrthoDB" id="4540492at2759"/>
<keyword evidence="5 9" id="KW-1133">Transmembrane helix</keyword>
<dbReference type="SUPFAM" id="SSF103473">
    <property type="entry name" value="MFS general substrate transporter"/>
    <property type="match status" value="1"/>
</dbReference>
<evidence type="ECO:0000313" key="11">
    <source>
        <dbReference type="EMBL" id="CAG9784010.1"/>
    </source>
</evidence>
<dbReference type="PANTHER" id="PTHR23503:SF127">
    <property type="entry name" value="FI08437P-RELATED"/>
    <property type="match status" value="1"/>
</dbReference>
<feature type="transmembrane region" description="Helical" evidence="9">
    <location>
        <begin position="406"/>
        <end position="433"/>
    </location>
</feature>
<dbReference type="PRINTS" id="PR00171">
    <property type="entry name" value="SUGRTRNSPORT"/>
</dbReference>
<keyword evidence="4 9" id="KW-0812">Transmembrane</keyword>
<dbReference type="EMBL" id="OU893342">
    <property type="protein sequence ID" value="CAG9784010.1"/>
    <property type="molecule type" value="Genomic_DNA"/>
</dbReference>
<dbReference type="Pfam" id="PF00083">
    <property type="entry name" value="Sugar_tr"/>
    <property type="match status" value="1"/>
</dbReference>
<evidence type="ECO:0000313" key="12">
    <source>
        <dbReference type="Proteomes" id="UP001153714"/>
    </source>
</evidence>
<keyword evidence="2 8" id="KW-0813">Transport</keyword>
<dbReference type="PROSITE" id="PS50850">
    <property type="entry name" value="MFS"/>
    <property type="match status" value="1"/>
</dbReference>
<dbReference type="InterPro" id="IPR003663">
    <property type="entry name" value="Sugar/inositol_transpt"/>
</dbReference>
<evidence type="ECO:0000256" key="2">
    <source>
        <dbReference type="ARBA" id="ARBA00022448"/>
    </source>
</evidence>
<dbReference type="Proteomes" id="UP001153714">
    <property type="component" value="Chromosome 11"/>
</dbReference>
<evidence type="ECO:0000256" key="1">
    <source>
        <dbReference type="ARBA" id="ARBA00004651"/>
    </source>
</evidence>
<feature type="transmembrane region" description="Helical" evidence="9">
    <location>
        <begin position="378"/>
        <end position="400"/>
    </location>
</feature>
<dbReference type="NCBIfam" id="TIGR00879">
    <property type="entry name" value="SP"/>
    <property type="match status" value="1"/>
</dbReference>
<dbReference type="AlphaFoldDB" id="A0A9N9W601"/>
<evidence type="ECO:0000256" key="8">
    <source>
        <dbReference type="RuleBase" id="RU003346"/>
    </source>
</evidence>
<name>A0A9N9W601_9NEOP</name>
<feature type="transmembrane region" description="Helical" evidence="9">
    <location>
        <begin position="223"/>
        <end position="244"/>
    </location>
</feature>
<dbReference type="Gene3D" id="1.20.1250.20">
    <property type="entry name" value="MFS general substrate transporter like domains"/>
    <property type="match status" value="1"/>
</dbReference>
<evidence type="ECO:0000256" key="7">
    <source>
        <dbReference type="ARBA" id="ARBA00023180"/>
    </source>
</evidence>
<dbReference type="FunFam" id="1.20.1250.20:FF:001511">
    <property type="entry name" value="Solute carrier family 2, facilitated glucose transporter member 5"/>
    <property type="match status" value="1"/>
</dbReference>
<dbReference type="InterPro" id="IPR005829">
    <property type="entry name" value="Sugar_transporter_CS"/>
</dbReference>
<feature type="transmembrane region" description="Helical" evidence="9">
    <location>
        <begin position="160"/>
        <end position="181"/>
    </location>
</feature>
<gene>
    <name evidence="11" type="ORF">DIATSA_LOCUS2132</name>
</gene>
<feature type="transmembrane region" description="Helical" evidence="9">
    <location>
        <begin position="44"/>
        <end position="65"/>
    </location>
</feature>
<feature type="transmembrane region" description="Helical" evidence="9">
    <location>
        <begin position="133"/>
        <end position="154"/>
    </location>
</feature>
<feature type="transmembrane region" description="Helical" evidence="9">
    <location>
        <begin position="351"/>
        <end position="371"/>
    </location>
</feature>
<reference evidence="11" key="1">
    <citation type="submission" date="2021-12" db="EMBL/GenBank/DDBJ databases">
        <authorList>
            <person name="King R."/>
        </authorList>
    </citation>
    <scope>NUCLEOTIDE SEQUENCE</scope>
</reference>
<comment type="similarity">
    <text evidence="8">Belongs to the major facilitator superfamily. Sugar transporter (TC 2.A.1.1) family.</text>
</comment>
<keyword evidence="3" id="KW-1003">Cell membrane</keyword>
<evidence type="ECO:0000256" key="4">
    <source>
        <dbReference type="ARBA" id="ARBA00022692"/>
    </source>
</evidence>
<sequence length="520" mass="55881">MGEQAERTSLFTKPISLELYPDLSQPITNELQQLTPSNDYKPGWSFYLILAGVATTLGLSLPVGYNIGVINTSAMLIKQFCNESVIAHYDVVLDKGWLDMLWSTVVSIFIIGGCTGSLLGAVLADYLGRKKSIITVSGLSIVGAMLFVFCRVANSVEMLLLGRLLVGLAAGLTTSIVPMYLTELAPLKLSGTMGIACPMGVNVGVLVGQVMGLNFLLGGVDDWPYLLSVYVLLVIFCLPMLFILPESPKYLFVIRRDEENALKALSRLRGVSNSVLGEDVELLREESRTSADGEESWSLGKVAADGRLRRALLVVCAMQAGQQTSGINAVFYYSQTIFERAGLSPSSGQYATIGCGAVNVCTAALMVWLMPRAGRRKLFLASTGAAAALLAALALSMRAITLVSWMPYVCMAAVLAYVLAYGFGLGPIPYFIASEMFEVGPRPGAMAWGSLSNWGGNFLVGMTFPTLRDALGPYCFLLFAALTAGLFVFEAFCLPETSGKTPAQVAELCSLGRRRHPRLP</sequence>
<evidence type="ECO:0000256" key="5">
    <source>
        <dbReference type="ARBA" id="ARBA00022989"/>
    </source>
</evidence>